<dbReference type="InterPro" id="IPR016032">
    <property type="entry name" value="Sig_transdc_resp-reg_C-effctor"/>
</dbReference>
<accession>A0ABW4FE13</accession>
<dbReference type="SMART" id="SM00421">
    <property type="entry name" value="HTH_LUXR"/>
    <property type="match status" value="1"/>
</dbReference>
<evidence type="ECO:0000259" key="7">
    <source>
        <dbReference type="PROSITE" id="PS50110"/>
    </source>
</evidence>
<dbReference type="InterPro" id="IPR058245">
    <property type="entry name" value="NreC/VraR/RcsB-like_REC"/>
</dbReference>
<dbReference type="SMART" id="SM00448">
    <property type="entry name" value="REC"/>
    <property type="match status" value="1"/>
</dbReference>
<keyword evidence="9" id="KW-1185">Reference proteome</keyword>
<dbReference type="PROSITE" id="PS00622">
    <property type="entry name" value="HTH_LUXR_1"/>
    <property type="match status" value="1"/>
</dbReference>
<dbReference type="PROSITE" id="PS50110">
    <property type="entry name" value="RESPONSE_REGULATORY"/>
    <property type="match status" value="1"/>
</dbReference>
<name>A0ABW4FE13_9PSEU</name>
<sequence length="218" mass="22398">MTEQVRVVVVDDQLVVREGLMALLGLAREIDVAGDAGDGAQAVELLATTACDVVLMDLRMPVLDGAAATRVITQEHPAVAVLVLTTYDDDRSLADALAAGARGFLTKDAGRAEIVAAIRAAATGQSAFGPGVARRLAEALVGTTTTTAVAEPPAGLTAREAEVLMLIARGASNADIAESLVIAPATVKTHINNLFAKIGVQTRADAVRYAYGTGLARP</sequence>
<dbReference type="PANTHER" id="PTHR43214">
    <property type="entry name" value="TWO-COMPONENT RESPONSE REGULATOR"/>
    <property type="match status" value="1"/>
</dbReference>
<keyword evidence="1 5" id="KW-0597">Phosphoprotein</keyword>
<keyword evidence="4" id="KW-0804">Transcription</keyword>
<dbReference type="Proteomes" id="UP001597145">
    <property type="component" value="Unassembled WGS sequence"/>
</dbReference>
<evidence type="ECO:0000256" key="2">
    <source>
        <dbReference type="ARBA" id="ARBA00023015"/>
    </source>
</evidence>
<dbReference type="InterPro" id="IPR001789">
    <property type="entry name" value="Sig_transdc_resp-reg_receiver"/>
</dbReference>
<dbReference type="RefSeq" id="WP_343984867.1">
    <property type="nucleotide sequence ID" value="NZ_BAAAJG010000025.1"/>
</dbReference>
<dbReference type="CDD" id="cd17535">
    <property type="entry name" value="REC_NarL-like"/>
    <property type="match status" value="1"/>
</dbReference>
<keyword evidence="2" id="KW-0805">Transcription regulation</keyword>
<evidence type="ECO:0000256" key="3">
    <source>
        <dbReference type="ARBA" id="ARBA00023125"/>
    </source>
</evidence>
<evidence type="ECO:0000259" key="6">
    <source>
        <dbReference type="PROSITE" id="PS50043"/>
    </source>
</evidence>
<evidence type="ECO:0000313" key="8">
    <source>
        <dbReference type="EMBL" id="MFD1528903.1"/>
    </source>
</evidence>
<protein>
    <submittedName>
        <fullName evidence="8">Response regulator</fullName>
    </submittedName>
</protein>
<proteinExistence type="predicted"/>
<dbReference type="PRINTS" id="PR00038">
    <property type="entry name" value="HTHLUXR"/>
</dbReference>
<feature type="domain" description="Response regulatory" evidence="7">
    <location>
        <begin position="6"/>
        <end position="122"/>
    </location>
</feature>
<evidence type="ECO:0000313" key="9">
    <source>
        <dbReference type="Proteomes" id="UP001597145"/>
    </source>
</evidence>
<feature type="domain" description="HTH luxR-type" evidence="6">
    <location>
        <begin position="149"/>
        <end position="214"/>
    </location>
</feature>
<dbReference type="CDD" id="cd06170">
    <property type="entry name" value="LuxR_C_like"/>
    <property type="match status" value="1"/>
</dbReference>
<dbReference type="SUPFAM" id="SSF46894">
    <property type="entry name" value="C-terminal effector domain of the bipartite response regulators"/>
    <property type="match status" value="1"/>
</dbReference>
<dbReference type="SUPFAM" id="SSF52172">
    <property type="entry name" value="CheY-like"/>
    <property type="match status" value="1"/>
</dbReference>
<comment type="caution">
    <text evidence="8">The sequence shown here is derived from an EMBL/GenBank/DDBJ whole genome shotgun (WGS) entry which is preliminary data.</text>
</comment>
<dbReference type="PROSITE" id="PS50043">
    <property type="entry name" value="HTH_LUXR_2"/>
    <property type="match status" value="1"/>
</dbReference>
<reference evidence="9" key="1">
    <citation type="journal article" date="2019" name="Int. J. Syst. Evol. Microbiol.">
        <title>The Global Catalogue of Microorganisms (GCM) 10K type strain sequencing project: providing services to taxonomists for standard genome sequencing and annotation.</title>
        <authorList>
            <consortium name="The Broad Institute Genomics Platform"/>
            <consortium name="The Broad Institute Genome Sequencing Center for Infectious Disease"/>
            <person name="Wu L."/>
            <person name="Ma J."/>
        </authorList>
    </citation>
    <scope>NUCLEOTIDE SEQUENCE [LARGE SCALE GENOMIC DNA]</scope>
    <source>
        <strain evidence="9">JCM 12165</strain>
    </source>
</reference>
<keyword evidence="3" id="KW-0238">DNA-binding</keyword>
<evidence type="ECO:0000256" key="4">
    <source>
        <dbReference type="ARBA" id="ARBA00023163"/>
    </source>
</evidence>
<dbReference type="Pfam" id="PF00072">
    <property type="entry name" value="Response_reg"/>
    <property type="match status" value="1"/>
</dbReference>
<evidence type="ECO:0000256" key="5">
    <source>
        <dbReference type="PROSITE-ProRule" id="PRU00169"/>
    </source>
</evidence>
<dbReference type="PANTHER" id="PTHR43214:SF24">
    <property type="entry name" value="TRANSCRIPTIONAL REGULATORY PROTEIN NARL-RELATED"/>
    <property type="match status" value="1"/>
</dbReference>
<organism evidence="8 9">
    <name type="scientific">Pseudonocardia aurantiaca</name>
    <dbReference type="NCBI Taxonomy" id="75290"/>
    <lineage>
        <taxon>Bacteria</taxon>
        <taxon>Bacillati</taxon>
        <taxon>Actinomycetota</taxon>
        <taxon>Actinomycetes</taxon>
        <taxon>Pseudonocardiales</taxon>
        <taxon>Pseudonocardiaceae</taxon>
        <taxon>Pseudonocardia</taxon>
    </lineage>
</organism>
<feature type="modified residue" description="4-aspartylphosphate" evidence="5">
    <location>
        <position position="57"/>
    </location>
</feature>
<evidence type="ECO:0000256" key="1">
    <source>
        <dbReference type="ARBA" id="ARBA00022553"/>
    </source>
</evidence>
<dbReference type="Pfam" id="PF00196">
    <property type="entry name" value="GerE"/>
    <property type="match status" value="1"/>
</dbReference>
<dbReference type="InterPro" id="IPR000792">
    <property type="entry name" value="Tscrpt_reg_LuxR_C"/>
</dbReference>
<gene>
    <name evidence="8" type="ORF">ACFSCY_05575</name>
</gene>
<dbReference type="InterPro" id="IPR011006">
    <property type="entry name" value="CheY-like_superfamily"/>
</dbReference>
<dbReference type="EMBL" id="JBHUCP010000003">
    <property type="protein sequence ID" value="MFD1528903.1"/>
    <property type="molecule type" value="Genomic_DNA"/>
</dbReference>
<dbReference type="Gene3D" id="3.40.50.2300">
    <property type="match status" value="1"/>
</dbReference>
<dbReference type="InterPro" id="IPR039420">
    <property type="entry name" value="WalR-like"/>
</dbReference>